<gene>
    <name evidence="2" type="ORF">MGEO_11355</name>
</gene>
<dbReference type="Proteomes" id="UP000193926">
    <property type="component" value="Unassembled WGS sequence"/>
</dbReference>
<dbReference type="OrthoDB" id="9780162at2"/>
<evidence type="ECO:0000313" key="2">
    <source>
        <dbReference type="EMBL" id="OSQ50799.1"/>
    </source>
</evidence>
<name>A0A1X4NKS8_9RHOB</name>
<keyword evidence="1" id="KW-0812">Transmembrane</keyword>
<organism evidence="2 3">
    <name type="scientific">Marivita geojedonensis</name>
    <dbReference type="NCBI Taxonomy" id="1123756"/>
    <lineage>
        <taxon>Bacteria</taxon>
        <taxon>Pseudomonadati</taxon>
        <taxon>Pseudomonadota</taxon>
        <taxon>Alphaproteobacteria</taxon>
        <taxon>Rhodobacterales</taxon>
        <taxon>Roseobacteraceae</taxon>
        <taxon>Marivita</taxon>
    </lineage>
</organism>
<sequence length="93" mass="9997">MTTNFEDRIARLNAKAGVQSVELALETPHSHPEPQDELHAAPASRPILKYVFVGLLILVVMPVGAAMGTIYYAKNKDTIAGLTGGFSNISFGR</sequence>
<feature type="transmembrane region" description="Helical" evidence="1">
    <location>
        <begin position="50"/>
        <end position="73"/>
    </location>
</feature>
<evidence type="ECO:0000256" key="1">
    <source>
        <dbReference type="SAM" id="Phobius"/>
    </source>
</evidence>
<dbReference type="EMBL" id="JFKC01000009">
    <property type="protein sequence ID" value="OSQ50799.1"/>
    <property type="molecule type" value="Genomic_DNA"/>
</dbReference>
<reference evidence="2 3" key="1">
    <citation type="submission" date="2014-03" db="EMBL/GenBank/DDBJ databases">
        <title>The draft genome sequence of Marivita geojedonensis KCTC 23882.</title>
        <authorList>
            <person name="Lai Q."/>
            <person name="Shao Z."/>
        </authorList>
    </citation>
    <scope>NUCLEOTIDE SEQUENCE [LARGE SCALE GENOMIC DNA]</scope>
    <source>
        <strain evidence="2 3">DPG-138</strain>
    </source>
</reference>
<dbReference type="STRING" id="1123756.MGEO_11355"/>
<protein>
    <submittedName>
        <fullName evidence="2">Uncharacterized protein</fullName>
    </submittedName>
</protein>
<comment type="caution">
    <text evidence="2">The sequence shown here is derived from an EMBL/GenBank/DDBJ whole genome shotgun (WGS) entry which is preliminary data.</text>
</comment>
<proteinExistence type="predicted"/>
<keyword evidence="1" id="KW-1133">Transmembrane helix</keyword>
<keyword evidence="3" id="KW-1185">Reference proteome</keyword>
<dbReference type="RefSeq" id="WP_085637426.1">
    <property type="nucleotide sequence ID" value="NZ_JFKC01000009.1"/>
</dbReference>
<dbReference type="AlphaFoldDB" id="A0A1X4NKS8"/>
<accession>A0A1X4NKS8</accession>
<keyword evidence="1" id="KW-0472">Membrane</keyword>
<evidence type="ECO:0000313" key="3">
    <source>
        <dbReference type="Proteomes" id="UP000193926"/>
    </source>
</evidence>